<evidence type="ECO:0000256" key="2">
    <source>
        <dbReference type="ARBA" id="ARBA00022559"/>
    </source>
</evidence>
<dbReference type="InterPro" id="IPR036851">
    <property type="entry name" value="Chloroperoxidase-like_sf"/>
</dbReference>
<organism evidence="9 10">
    <name type="scientific">Mycena pura</name>
    <dbReference type="NCBI Taxonomy" id="153505"/>
    <lineage>
        <taxon>Eukaryota</taxon>
        <taxon>Fungi</taxon>
        <taxon>Dikarya</taxon>
        <taxon>Basidiomycota</taxon>
        <taxon>Agaricomycotina</taxon>
        <taxon>Agaricomycetes</taxon>
        <taxon>Agaricomycetidae</taxon>
        <taxon>Agaricales</taxon>
        <taxon>Marasmiineae</taxon>
        <taxon>Mycenaceae</taxon>
        <taxon>Mycena</taxon>
    </lineage>
</organism>
<protein>
    <submittedName>
        <fullName evidence="9">Chloroperoxidase</fullName>
    </submittedName>
</protein>
<dbReference type="GO" id="GO:0046872">
    <property type="term" value="F:metal ion binding"/>
    <property type="evidence" value="ECO:0007669"/>
    <property type="project" value="UniProtKB-KW"/>
</dbReference>
<evidence type="ECO:0000313" key="10">
    <source>
        <dbReference type="Proteomes" id="UP001219525"/>
    </source>
</evidence>
<dbReference type="GO" id="GO:0004601">
    <property type="term" value="F:peroxidase activity"/>
    <property type="evidence" value="ECO:0007669"/>
    <property type="project" value="UniProtKB-KW"/>
</dbReference>
<proteinExistence type="inferred from homology"/>
<name>A0AAD6Y3N8_9AGAR</name>
<dbReference type="SUPFAM" id="SSF47571">
    <property type="entry name" value="Cloroperoxidase"/>
    <property type="match status" value="1"/>
</dbReference>
<gene>
    <name evidence="9" type="ORF">GGX14DRAFT_677817</name>
</gene>
<keyword evidence="4" id="KW-0479">Metal-binding</keyword>
<keyword evidence="3" id="KW-0349">Heme</keyword>
<keyword evidence="6" id="KW-0408">Iron</keyword>
<dbReference type="AlphaFoldDB" id="A0AAD6Y3N8"/>
<evidence type="ECO:0000256" key="3">
    <source>
        <dbReference type="ARBA" id="ARBA00022617"/>
    </source>
</evidence>
<dbReference type="PROSITE" id="PS51405">
    <property type="entry name" value="HEME_HALOPEROXIDASE"/>
    <property type="match status" value="1"/>
</dbReference>
<dbReference type="PANTHER" id="PTHR33577:SF9">
    <property type="entry name" value="PEROXIDASE STCC"/>
    <property type="match status" value="1"/>
</dbReference>
<dbReference type="Gene3D" id="1.10.489.10">
    <property type="entry name" value="Chloroperoxidase-like"/>
    <property type="match status" value="1"/>
</dbReference>
<evidence type="ECO:0000256" key="7">
    <source>
        <dbReference type="ARBA" id="ARBA00025795"/>
    </source>
</evidence>
<sequence>MSTSHDHFLPAGTTDRRSPCPALNSLANHGYLPHHGTQITFTHLLHAVKTVYNLSFPLALLLTFGAFFTCAKFSVNRSWSWLRVSVTWTLDLADLSARGRDKIAHDAALVHVSGAPSHAPDPALLADLLAVARAQPAQGLTLRGLAEVQAARVRALPARRPLSRLHAQIAAGECALAWLVMRRPAAGVVEVDTLAQWFGEERLPERWQRPQEPVGLLQARKNADEVQRFEKQ</sequence>
<keyword evidence="10" id="KW-1185">Reference proteome</keyword>
<evidence type="ECO:0000256" key="1">
    <source>
        <dbReference type="ARBA" id="ARBA00001970"/>
    </source>
</evidence>
<evidence type="ECO:0000256" key="6">
    <source>
        <dbReference type="ARBA" id="ARBA00023004"/>
    </source>
</evidence>
<evidence type="ECO:0000313" key="9">
    <source>
        <dbReference type="EMBL" id="KAJ7194975.1"/>
    </source>
</evidence>
<evidence type="ECO:0000259" key="8">
    <source>
        <dbReference type="PROSITE" id="PS51405"/>
    </source>
</evidence>
<accession>A0AAD6Y3N8</accession>
<dbReference type="Proteomes" id="UP001219525">
    <property type="component" value="Unassembled WGS sequence"/>
</dbReference>
<dbReference type="EMBL" id="JARJCW010000094">
    <property type="protein sequence ID" value="KAJ7194975.1"/>
    <property type="molecule type" value="Genomic_DNA"/>
</dbReference>
<dbReference type="InterPro" id="IPR000028">
    <property type="entry name" value="Chloroperoxidase"/>
</dbReference>
<dbReference type="PANTHER" id="PTHR33577">
    <property type="entry name" value="STERIGMATOCYSTIN BIOSYNTHESIS PEROXIDASE STCC-RELATED"/>
    <property type="match status" value="1"/>
</dbReference>
<keyword evidence="2" id="KW-0575">Peroxidase</keyword>
<feature type="domain" description="Heme haloperoxidase family profile" evidence="8">
    <location>
        <begin position="4"/>
        <end position="221"/>
    </location>
</feature>
<keyword evidence="5" id="KW-0560">Oxidoreductase</keyword>
<evidence type="ECO:0000256" key="4">
    <source>
        <dbReference type="ARBA" id="ARBA00022723"/>
    </source>
</evidence>
<comment type="cofactor">
    <cofactor evidence="1">
        <name>heme b</name>
        <dbReference type="ChEBI" id="CHEBI:60344"/>
    </cofactor>
</comment>
<comment type="similarity">
    <text evidence="7">Belongs to the chloroperoxidase family.</text>
</comment>
<evidence type="ECO:0000256" key="5">
    <source>
        <dbReference type="ARBA" id="ARBA00023002"/>
    </source>
</evidence>
<dbReference type="Pfam" id="PF01328">
    <property type="entry name" value="Peroxidase_2"/>
    <property type="match status" value="1"/>
</dbReference>
<reference evidence="9" key="1">
    <citation type="submission" date="2023-03" db="EMBL/GenBank/DDBJ databases">
        <title>Massive genome expansion in bonnet fungi (Mycena s.s.) driven by repeated elements and novel gene families across ecological guilds.</title>
        <authorList>
            <consortium name="Lawrence Berkeley National Laboratory"/>
            <person name="Harder C.B."/>
            <person name="Miyauchi S."/>
            <person name="Viragh M."/>
            <person name="Kuo A."/>
            <person name="Thoen E."/>
            <person name="Andreopoulos B."/>
            <person name="Lu D."/>
            <person name="Skrede I."/>
            <person name="Drula E."/>
            <person name="Henrissat B."/>
            <person name="Morin E."/>
            <person name="Kohler A."/>
            <person name="Barry K."/>
            <person name="LaButti K."/>
            <person name="Morin E."/>
            <person name="Salamov A."/>
            <person name="Lipzen A."/>
            <person name="Mereny Z."/>
            <person name="Hegedus B."/>
            <person name="Baldrian P."/>
            <person name="Stursova M."/>
            <person name="Weitz H."/>
            <person name="Taylor A."/>
            <person name="Grigoriev I.V."/>
            <person name="Nagy L.G."/>
            <person name="Martin F."/>
            <person name="Kauserud H."/>
        </authorList>
    </citation>
    <scope>NUCLEOTIDE SEQUENCE</scope>
    <source>
        <strain evidence="9">9144</strain>
    </source>
</reference>
<comment type="caution">
    <text evidence="9">The sequence shown here is derived from an EMBL/GenBank/DDBJ whole genome shotgun (WGS) entry which is preliminary data.</text>
</comment>